<reference evidence="1" key="1">
    <citation type="submission" date="2021-02" db="EMBL/GenBank/DDBJ databases">
        <authorList>
            <person name="Nowell W R."/>
        </authorList>
    </citation>
    <scope>NUCLEOTIDE SEQUENCE</scope>
</reference>
<evidence type="ECO:0000313" key="1">
    <source>
        <dbReference type="EMBL" id="CAF1229386.1"/>
    </source>
</evidence>
<accession>A0A814YI34</accession>
<evidence type="ECO:0000313" key="2">
    <source>
        <dbReference type="Proteomes" id="UP000663852"/>
    </source>
</evidence>
<dbReference type="EMBL" id="CAJNOJ010000165">
    <property type="protein sequence ID" value="CAF1229386.1"/>
    <property type="molecule type" value="Genomic_DNA"/>
</dbReference>
<dbReference type="Proteomes" id="UP000663852">
    <property type="component" value="Unassembled WGS sequence"/>
</dbReference>
<dbReference type="AlphaFoldDB" id="A0A814YI34"/>
<comment type="caution">
    <text evidence="1">The sequence shown here is derived from an EMBL/GenBank/DDBJ whole genome shotgun (WGS) entry which is preliminary data.</text>
</comment>
<name>A0A814YI34_ADIRI</name>
<protein>
    <submittedName>
        <fullName evidence="1">Uncharacterized protein</fullName>
    </submittedName>
</protein>
<sequence>MECEKHAHISIHLAFVIVVKSVPSSPLLTLPMKIKVDVWMKASVNHYGSIRIKQRKSILLKYKSFFV</sequence>
<gene>
    <name evidence="1" type="ORF">EDS130_LOCUS26850</name>
</gene>
<proteinExistence type="predicted"/>
<organism evidence="1 2">
    <name type="scientific">Adineta ricciae</name>
    <name type="common">Rotifer</name>
    <dbReference type="NCBI Taxonomy" id="249248"/>
    <lineage>
        <taxon>Eukaryota</taxon>
        <taxon>Metazoa</taxon>
        <taxon>Spiralia</taxon>
        <taxon>Gnathifera</taxon>
        <taxon>Rotifera</taxon>
        <taxon>Eurotatoria</taxon>
        <taxon>Bdelloidea</taxon>
        <taxon>Adinetida</taxon>
        <taxon>Adinetidae</taxon>
        <taxon>Adineta</taxon>
    </lineage>
</organism>